<dbReference type="InterPro" id="IPR011739">
    <property type="entry name" value="GTA_rcc01693"/>
</dbReference>
<dbReference type="RefSeq" id="WP_161142665.1">
    <property type="nucleotide sequence ID" value="NZ_SPKJ01000153.1"/>
</dbReference>
<reference evidence="1" key="1">
    <citation type="submission" date="2019-03" db="EMBL/GenBank/DDBJ databases">
        <title>Afifella sp. nov., isolated from activated sludge.</title>
        <authorList>
            <person name="Li Q."/>
            <person name="Liu Y."/>
        </authorList>
    </citation>
    <scope>NUCLEOTIDE SEQUENCE</scope>
    <source>
        <strain evidence="1">L72</strain>
    </source>
</reference>
<dbReference type="Proteomes" id="UP000773614">
    <property type="component" value="Unassembled WGS sequence"/>
</dbReference>
<dbReference type="InterPro" id="IPR019056">
    <property type="entry name" value="Phage_TAC_6"/>
</dbReference>
<name>A0A964WVS1_9HYPH</name>
<evidence type="ECO:0000313" key="1">
    <source>
        <dbReference type="EMBL" id="MYZ50343.1"/>
    </source>
</evidence>
<sequence>MTAAAGGPAAFPWREAMAAGLGTLRLPPSAFWAMTPRELAAALTPPGTKSAPIGRDDLARLMARFPDRSS</sequence>
<dbReference type="NCBIfam" id="TIGR02216">
    <property type="entry name" value="phage_TIGR02216"/>
    <property type="match status" value="1"/>
</dbReference>
<evidence type="ECO:0000313" key="2">
    <source>
        <dbReference type="Proteomes" id="UP000773614"/>
    </source>
</evidence>
<dbReference type="Pfam" id="PF09550">
    <property type="entry name" value="Phage_TAC_6"/>
    <property type="match status" value="1"/>
</dbReference>
<dbReference type="AlphaFoldDB" id="A0A964WVS1"/>
<organism evidence="1 2">
    <name type="scientific">Propylenella binzhouense</name>
    <dbReference type="NCBI Taxonomy" id="2555902"/>
    <lineage>
        <taxon>Bacteria</taxon>
        <taxon>Pseudomonadati</taxon>
        <taxon>Pseudomonadota</taxon>
        <taxon>Alphaproteobacteria</taxon>
        <taxon>Hyphomicrobiales</taxon>
        <taxon>Propylenellaceae</taxon>
        <taxon>Propylenella</taxon>
    </lineage>
</organism>
<keyword evidence="2" id="KW-1185">Reference proteome</keyword>
<comment type="caution">
    <text evidence="1">The sequence shown here is derived from an EMBL/GenBank/DDBJ whole genome shotgun (WGS) entry which is preliminary data.</text>
</comment>
<protein>
    <submittedName>
        <fullName evidence="1">Phage tail assembly chaperone</fullName>
    </submittedName>
</protein>
<dbReference type="OrthoDB" id="7582980at2"/>
<gene>
    <name evidence="1" type="ORF">E4O86_21775</name>
</gene>
<dbReference type="EMBL" id="SPKJ01000153">
    <property type="protein sequence ID" value="MYZ50343.1"/>
    <property type="molecule type" value="Genomic_DNA"/>
</dbReference>
<accession>A0A964WVS1</accession>
<proteinExistence type="predicted"/>